<gene>
    <name evidence="1" type="ORF">TNCT_248371</name>
</gene>
<evidence type="ECO:0000313" key="2">
    <source>
        <dbReference type="Proteomes" id="UP000887116"/>
    </source>
</evidence>
<dbReference type="OrthoDB" id="10417851at2759"/>
<dbReference type="AlphaFoldDB" id="A0A8X6J7D8"/>
<evidence type="ECO:0000313" key="1">
    <source>
        <dbReference type="EMBL" id="GFR23475.1"/>
    </source>
</evidence>
<dbReference type="EMBL" id="BMAO01008441">
    <property type="protein sequence ID" value="GFR23475.1"/>
    <property type="molecule type" value="Genomic_DNA"/>
</dbReference>
<comment type="caution">
    <text evidence="1">The sequence shown here is derived from an EMBL/GenBank/DDBJ whole genome shotgun (WGS) entry which is preliminary data.</text>
</comment>
<name>A0A8X6J7D8_TRICU</name>
<protein>
    <submittedName>
        <fullName evidence="1">Uncharacterized protein</fullName>
    </submittedName>
</protein>
<dbReference type="Proteomes" id="UP000887116">
    <property type="component" value="Unassembled WGS sequence"/>
</dbReference>
<keyword evidence="2" id="KW-1185">Reference proteome</keyword>
<proteinExistence type="predicted"/>
<sequence length="97" mass="11148">MDAKHKDCTNSGFQLVIFQVILHFPVLIDDCRKPARLPSQTSVQDVYEMPQREGRVLARFEAALTTSKRVLAYDKVITQPVVWRIVHKECTHPIMGK</sequence>
<reference evidence="1" key="1">
    <citation type="submission" date="2020-07" db="EMBL/GenBank/DDBJ databases">
        <title>Multicomponent nature underlies the extraordinary mechanical properties of spider dragline silk.</title>
        <authorList>
            <person name="Kono N."/>
            <person name="Nakamura H."/>
            <person name="Mori M."/>
            <person name="Yoshida Y."/>
            <person name="Ohtoshi R."/>
            <person name="Malay A.D."/>
            <person name="Moran D.A.P."/>
            <person name="Tomita M."/>
            <person name="Numata K."/>
            <person name="Arakawa K."/>
        </authorList>
    </citation>
    <scope>NUCLEOTIDE SEQUENCE</scope>
</reference>
<accession>A0A8X6J7D8</accession>
<organism evidence="1 2">
    <name type="scientific">Trichonephila clavata</name>
    <name type="common">Joro spider</name>
    <name type="synonym">Nephila clavata</name>
    <dbReference type="NCBI Taxonomy" id="2740835"/>
    <lineage>
        <taxon>Eukaryota</taxon>
        <taxon>Metazoa</taxon>
        <taxon>Ecdysozoa</taxon>
        <taxon>Arthropoda</taxon>
        <taxon>Chelicerata</taxon>
        <taxon>Arachnida</taxon>
        <taxon>Araneae</taxon>
        <taxon>Araneomorphae</taxon>
        <taxon>Entelegynae</taxon>
        <taxon>Araneoidea</taxon>
        <taxon>Nephilidae</taxon>
        <taxon>Trichonephila</taxon>
    </lineage>
</organism>